<evidence type="ECO:0000256" key="2">
    <source>
        <dbReference type="ARBA" id="ARBA00006835"/>
    </source>
</evidence>
<dbReference type="EC" id="2.7.7.6" evidence="14"/>
<dbReference type="InterPro" id="IPR014724">
    <property type="entry name" value="RNA_pol_RPB2_OB-fold"/>
</dbReference>
<evidence type="ECO:0000256" key="7">
    <source>
        <dbReference type="ARBA" id="ARBA00022771"/>
    </source>
</evidence>
<reference evidence="22 23" key="1">
    <citation type="journal article" date="2013" name="PLoS Genet.">
        <title>Distinctive expansion of potential virulence genes in the genome of the oomycete fish pathogen Saprolegnia parasitica.</title>
        <authorList>
            <person name="Jiang R.H."/>
            <person name="de Bruijn I."/>
            <person name="Haas B.J."/>
            <person name="Belmonte R."/>
            <person name="Lobach L."/>
            <person name="Christie J."/>
            <person name="van den Ackerveken G."/>
            <person name="Bottin A."/>
            <person name="Bulone V."/>
            <person name="Diaz-Moreno S.M."/>
            <person name="Dumas B."/>
            <person name="Fan L."/>
            <person name="Gaulin E."/>
            <person name="Govers F."/>
            <person name="Grenville-Briggs L.J."/>
            <person name="Horner N.R."/>
            <person name="Levin J.Z."/>
            <person name="Mammella M."/>
            <person name="Meijer H.J."/>
            <person name="Morris P."/>
            <person name="Nusbaum C."/>
            <person name="Oome S."/>
            <person name="Phillips A.J."/>
            <person name="van Rooyen D."/>
            <person name="Rzeszutek E."/>
            <person name="Saraiva M."/>
            <person name="Secombes C.J."/>
            <person name="Seidl M.F."/>
            <person name="Snel B."/>
            <person name="Stassen J.H."/>
            <person name="Sykes S."/>
            <person name="Tripathy S."/>
            <person name="van den Berg H."/>
            <person name="Vega-Arreguin J.C."/>
            <person name="Wawra S."/>
            <person name="Young S.K."/>
            <person name="Zeng Q."/>
            <person name="Dieguez-Uribeondo J."/>
            <person name="Russ C."/>
            <person name="Tyler B.M."/>
            <person name="van West P."/>
        </authorList>
    </citation>
    <scope>NUCLEOTIDE SEQUENCE [LARGE SCALE GENOMIC DNA]</scope>
    <source>
        <strain evidence="22 23">CBS 223.65</strain>
    </source>
</reference>
<evidence type="ECO:0000313" key="23">
    <source>
        <dbReference type="Proteomes" id="UP000030745"/>
    </source>
</evidence>
<dbReference type="GO" id="GO:0032549">
    <property type="term" value="F:ribonucleoside binding"/>
    <property type="evidence" value="ECO:0007669"/>
    <property type="project" value="InterPro"/>
</dbReference>
<dbReference type="AlphaFoldDB" id="A0A067CVJ7"/>
<dbReference type="PANTHER" id="PTHR20856">
    <property type="entry name" value="DNA-DIRECTED RNA POLYMERASE I SUBUNIT 2"/>
    <property type="match status" value="1"/>
</dbReference>
<protein>
    <recommendedName>
        <fullName evidence="14">DNA-directed RNA polymerase subunit beta</fullName>
        <ecNumber evidence="14">2.7.7.6</ecNumber>
    </recommendedName>
</protein>
<evidence type="ECO:0000256" key="12">
    <source>
        <dbReference type="ARBA" id="ARBA00047768"/>
    </source>
</evidence>
<evidence type="ECO:0000256" key="9">
    <source>
        <dbReference type="ARBA" id="ARBA00023163"/>
    </source>
</evidence>
<accession>A0A067CVJ7</accession>
<dbReference type="InterPro" id="IPR007644">
    <property type="entry name" value="RNA_pol_bsu_protrusion"/>
</dbReference>
<dbReference type="GO" id="GO:0003677">
    <property type="term" value="F:DNA binding"/>
    <property type="evidence" value="ECO:0007669"/>
    <property type="project" value="InterPro"/>
</dbReference>
<evidence type="ECO:0000256" key="14">
    <source>
        <dbReference type="RuleBase" id="RU363031"/>
    </source>
</evidence>
<dbReference type="RefSeq" id="XP_012198519.1">
    <property type="nucleotide sequence ID" value="XM_012343129.1"/>
</dbReference>
<dbReference type="Pfam" id="PF04563">
    <property type="entry name" value="RNA_pol_Rpb2_1"/>
    <property type="match status" value="1"/>
</dbReference>
<evidence type="ECO:0000256" key="11">
    <source>
        <dbReference type="ARBA" id="ARBA00025539"/>
    </source>
</evidence>
<keyword evidence="3 14" id="KW-0240">DNA-directed RNA polymerase</keyword>
<dbReference type="GO" id="GO:0006351">
    <property type="term" value="P:DNA-templated transcription"/>
    <property type="evidence" value="ECO:0007669"/>
    <property type="project" value="InterPro"/>
</dbReference>
<dbReference type="STRING" id="695850.A0A067CVJ7"/>
<dbReference type="InterPro" id="IPR007641">
    <property type="entry name" value="RNA_pol_Rpb2_7"/>
</dbReference>
<keyword evidence="9 14" id="KW-0804">Transcription</keyword>
<keyword evidence="23" id="KW-1185">Reference proteome</keyword>
<comment type="function">
    <text evidence="11">DNA-dependent RNA polymerase catalyzes the transcription of DNA into RNA using the four ribonucleoside triphosphates as substrates. Second largest core component of RNA polymerase I which synthesizes ribosomal RNA precursors. Proposed to contribute to the polymerase catalytic activity and forms the polymerase active center together with the largest subunit. Pol I is composed of mobile elements and RPA2 is part of the core element with the central large cleft and probably a clamp element that moves to open and close the cleft.</text>
</comment>
<dbReference type="Pfam" id="PF00562">
    <property type="entry name" value="RNA_pol_Rpb2_6"/>
    <property type="match status" value="1"/>
</dbReference>
<comment type="similarity">
    <text evidence="2 13">Belongs to the RNA polymerase beta chain family.</text>
</comment>
<name>A0A067CVJ7_SAPPC</name>
<dbReference type="InterPro" id="IPR037033">
    <property type="entry name" value="DNA-dir_RNAP_su2_hyb_sf"/>
</dbReference>
<evidence type="ECO:0000256" key="3">
    <source>
        <dbReference type="ARBA" id="ARBA00022478"/>
    </source>
</evidence>
<dbReference type="GO" id="GO:0000428">
    <property type="term" value="C:DNA-directed RNA polymerase complex"/>
    <property type="evidence" value="ECO:0007669"/>
    <property type="project" value="UniProtKB-KW"/>
</dbReference>
<dbReference type="InterPro" id="IPR037034">
    <property type="entry name" value="RNA_pol_Rpb2_2_sf"/>
</dbReference>
<comment type="subcellular location">
    <subcellularLocation>
        <location evidence="1">Nucleus</location>
        <location evidence="1">Nucleolus</location>
    </subcellularLocation>
</comment>
<dbReference type="VEuPathDB" id="FungiDB:SPRG_04723"/>
<dbReference type="InterPro" id="IPR009674">
    <property type="entry name" value="Rpa2_dom_4"/>
</dbReference>
<dbReference type="FunFam" id="3.90.1800.10:FF:000004">
    <property type="entry name" value="DNA-directed RNA polymerase subunit beta"/>
    <property type="match status" value="1"/>
</dbReference>
<evidence type="ECO:0000256" key="4">
    <source>
        <dbReference type="ARBA" id="ARBA00022679"/>
    </source>
</evidence>
<evidence type="ECO:0000313" key="22">
    <source>
        <dbReference type="EMBL" id="KDO30822.1"/>
    </source>
</evidence>
<evidence type="ECO:0000259" key="17">
    <source>
        <dbReference type="Pfam" id="PF04560"/>
    </source>
</evidence>
<dbReference type="GO" id="GO:0005730">
    <property type="term" value="C:nucleolus"/>
    <property type="evidence" value="ECO:0007669"/>
    <property type="project" value="UniProtKB-SubCell"/>
</dbReference>
<keyword evidence="7" id="KW-0863">Zinc-finger</keyword>
<feature type="domain" description="DNA-directed RNA polymerase subunit 2 hybrid-binding" evidence="16">
    <location>
        <begin position="692"/>
        <end position="1056"/>
    </location>
</feature>
<dbReference type="OMA" id="FFGVVHY"/>
<feature type="domain" description="RNA polymerase beta subunit protrusion" evidence="19">
    <location>
        <begin position="36"/>
        <end position="413"/>
    </location>
</feature>
<dbReference type="Gene3D" id="3.90.1800.10">
    <property type="entry name" value="RNA polymerase alpha subunit dimerisation domain"/>
    <property type="match status" value="1"/>
</dbReference>
<evidence type="ECO:0000259" key="19">
    <source>
        <dbReference type="Pfam" id="PF04563"/>
    </source>
</evidence>
<evidence type="ECO:0000259" key="16">
    <source>
        <dbReference type="Pfam" id="PF00562"/>
    </source>
</evidence>
<dbReference type="Gene3D" id="2.40.50.150">
    <property type="match status" value="1"/>
</dbReference>
<organism evidence="22 23">
    <name type="scientific">Saprolegnia parasitica (strain CBS 223.65)</name>
    <dbReference type="NCBI Taxonomy" id="695850"/>
    <lineage>
        <taxon>Eukaryota</taxon>
        <taxon>Sar</taxon>
        <taxon>Stramenopiles</taxon>
        <taxon>Oomycota</taxon>
        <taxon>Saprolegniomycetes</taxon>
        <taxon>Saprolegniales</taxon>
        <taxon>Saprolegniaceae</taxon>
        <taxon>Saprolegnia</taxon>
    </lineage>
</organism>
<dbReference type="EMBL" id="KK583200">
    <property type="protein sequence ID" value="KDO30822.1"/>
    <property type="molecule type" value="Genomic_DNA"/>
</dbReference>
<dbReference type="OrthoDB" id="10248617at2759"/>
<dbReference type="Gene3D" id="3.90.1100.10">
    <property type="match status" value="2"/>
</dbReference>
<dbReference type="FunFam" id="3.90.1110.10:FF:000007">
    <property type="entry name" value="DNA-directed RNA polymerase subunit beta"/>
    <property type="match status" value="1"/>
</dbReference>
<dbReference type="InterPro" id="IPR007642">
    <property type="entry name" value="RNA_pol_Rpb2_2"/>
</dbReference>
<keyword evidence="4 14" id="KW-0808">Transferase</keyword>
<feature type="domain" description="RNA polymerase Rpb2" evidence="18">
    <location>
        <begin position="212"/>
        <end position="378"/>
    </location>
</feature>
<evidence type="ECO:0000256" key="6">
    <source>
        <dbReference type="ARBA" id="ARBA00022723"/>
    </source>
</evidence>
<dbReference type="GO" id="GO:0008270">
    <property type="term" value="F:zinc ion binding"/>
    <property type="evidence" value="ECO:0007669"/>
    <property type="project" value="UniProtKB-KW"/>
</dbReference>
<dbReference type="Proteomes" id="UP000030745">
    <property type="component" value="Unassembled WGS sequence"/>
</dbReference>
<dbReference type="GO" id="GO:0003899">
    <property type="term" value="F:DNA-directed RNA polymerase activity"/>
    <property type="evidence" value="ECO:0007669"/>
    <property type="project" value="UniProtKB-EC"/>
</dbReference>
<feature type="domain" description="DNA-directed RNA polymerase I subunit RPA2" evidence="21">
    <location>
        <begin position="581"/>
        <end position="644"/>
    </location>
</feature>
<dbReference type="GeneID" id="24127154"/>
<dbReference type="Pfam" id="PF04560">
    <property type="entry name" value="RNA_pol_Rpb2_7"/>
    <property type="match status" value="1"/>
</dbReference>
<dbReference type="FunFam" id="2.40.270.10:FF:000006">
    <property type="entry name" value="DNA-directed RNA polymerase subunit beta"/>
    <property type="match status" value="1"/>
</dbReference>
<dbReference type="Gene3D" id="2.40.270.10">
    <property type="entry name" value="DNA-directed RNA polymerase, subunit 2, domain 6"/>
    <property type="match status" value="1"/>
</dbReference>
<evidence type="ECO:0000256" key="13">
    <source>
        <dbReference type="RuleBase" id="RU000434"/>
    </source>
</evidence>
<dbReference type="Pfam" id="PF06883">
    <property type="entry name" value="RNA_pol_Rpa2_4"/>
    <property type="match status" value="1"/>
</dbReference>
<evidence type="ECO:0000256" key="15">
    <source>
        <dbReference type="SAM" id="MobiDB-lite"/>
    </source>
</evidence>
<feature type="domain" description="RNA polymerase Rpb2" evidence="17">
    <location>
        <begin position="1058"/>
        <end position="1167"/>
    </location>
</feature>
<dbReference type="CDD" id="cd00653">
    <property type="entry name" value="RNA_pol_B_RPB2"/>
    <property type="match status" value="1"/>
</dbReference>
<dbReference type="KEGG" id="spar:SPRG_04723"/>
<dbReference type="FunFam" id="2.40.270.10:FF:000011">
    <property type="entry name" value="DNA-directed RNA polymerase subunit beta"/>
    <property type="match status" value="1"/>
</dbReference>
<dbReference type="SUPFAM" id="SSF64484">
    <property type="entry name" value="beta and beta-prime subunits of DNA dependent RNA-polymerase"/>
    <property type="match status" value="1"/>
</dbReference>
<dbReference type="FunFam" id="3.90.1100.10:FF:000008">
    <property type="entry name" value="DNA-directed RNA polymerase subunit beta"/>
    <property type="match status" value="1"/>
</dbReference>
<dbReference type="InterPro" id="IPR015712">
    <property type="entry name" value="DNA-dir_RNA_pol_su2"/>
</dbReference>
<sequence length="1170" mass="130219">MTTTTTKAKFGTSWPATNPSSAPGSCPQRTNPKLLKLVEPHVASFDYMLEEGLDLAVQSIAPLSMDVGNSNKMTIWIESAQIGFPTTDASNNHAKAMLPSECRQRGISYTAPLVVTLGRSFGGSAIEHLQRTVGQIPIMVRSKRCHLAGLSPPELVQKREEANEMGGYFICNGNERCVRLLQMPRRHQLMAVTRGAFAKRGDLYSDKGVFMRCVRRDQSAVTMTLHYLLDGNATLRFGIQKKEFMVPVGLLLKALYTLTDREVYDRVVRGDTENTYLSARMELILRESKRFSVYSRDEALAYLGKHFRSVVPFLDKDMSNVDVGNRFVDDYVFVHIPKGEKGRAQKVELLCLMIRKLYAFAKGDIREDNPDSVMNHELLLPGHLYLMILKEKLQEMLVSMRLQIERQVADTKNKVSVMDLAYLKKTWERTANIGNAMTYFLNTGNLRTSSGLDLMQLAGYTIVAEKLNYYRYFSHFRSVHRGQFFTTMKTTTVRKLLPDSWGFMCPVHTPDGSPCGLLNHLAVECQLVTSPPFTADTVLGEEQKLARFLADLGMVPATGYSDGACFMPHTYLPITLNGKVLGGAPAEVCTIIEQALRYTKAVKDKSVRVERGVDKTLEVCLILPVVGGPFPGLYLSCDAARFTRPVKQLHTDLVEYIGPMEQVFMNIAVLKDDIRASTTHMELKPTNMLSLVASLTPFSEHNQSPRNMYQCQMAKQTMGTPAHSIVHRTDNKMYRIQSPQAPIVHNERLREYQLDEYPLGTNAVVAVISYTGFDMEDAMILNKSAYERGFGHASVYKQIKVDISPNENSTTKSYFGNVKPGSANGEVISTALDRDGFPHIGQKIQYGEPIACHINSTTGKESFVKHKESEPAIIDQINLLGNTGNNADFTKASIKLRFVRNPIIGDKFSSRHGQKGVMSILWPQADMPFSESGMSPDVIINPHAFPSRMTIGMLVESMAAKAGALRGQYMDATPFQFNEQNRAIDTFGVYLKEAGYNYMGSEPLYSGLTGTVMHADIYMGVVYYQRLRHMVSDKSQVRATGPLNSLTRQPVKGRKKHGGIRFGEMERDSLLAHGCAFLLQDRLMNCSDKHIATVCTKCGSLLSTLNQRAAASTAGASDIEVALGARKLWMCSTCSTGEGCEAVAMPYVFRYLANELAAMNIKMTMTLKGV</sequence>
<dbReference type="InterPro" id="IPR007645">
    <property type="entry name" value="RNA_pol_Rpb2_3"/>
</dbReference>
<dbReference type="Gene3D" id="3.90.1110.10">
    <property type="entry name" value="RNA polymerase Rpb2, domain 2"/>
    <property type="match status" value="1"/>
</dbReference>
<keyword evidence="5 14" id="KW-0548">Nucleotidyltransferase</keyword>
<feature type="region of interest" description="Disordered" evidence="15">
    <location>
        <begin position="1"/>
        <end position="28"/>
    </location>
</feature>
<dbReference type="FunFam" id="3.90.1100.10:FF:000016">
    <property type="entry name" value="DNA-directed RNA polymerase subunit beta"/>
    <property type="match status" value="1"/>
</dbReference>
<evidence type="ECO:0000256" key="1">
    <source>
        <dbReference type="ARBA" id="ARBA00004604"/>
    </source>
</evidence>
<dbReference type="Pfam" id="PF04561">
    <property type="entry name" value="RNA_pol_Rpb2_2"/>
    <property type="match status" value="1"/>
</dbReference>
<feature type="compositionally biased region" description="Polar residues" evidence="15">
    <location>
        <begin position="14"/>
        <end position="28"/>
    </location>
</feature>
<evidence type="ECO:0000256" key="10">
    <source>
        <dbReference type="ARBA" id="ARBA00023242"/>
    </source>
</evidence>
<keyword evidence="10" id="KW-0539">Nucleus</keyword>
<keyword evidence="6" id="KW-0479">Metal-binding</keyword>
<dbReference type="InterPro" id="IPR007120">
    <property type="entry name" value="DNA-dir_RNAP_su2_dom"/>
</dbReference>
<dbReference type="InterPro" id="IPR007121">
    <property type="entry name" value="RNA_pol_bsu_CS"/>
</dbReference>
<evidence type="ECO:0000259" key="21">
    <source>
        <dbReference type="Pfam" id="PF06883"/>
    </source>
</evidence>
<comment type="catalytic activity">
    <reaction evidence="12">
        <text>RNA(n) + a ribonucleoside 5'-triphosphate = RNA(n+1) + diphosphate</text>
        <dbReference type="Rhea" id="RHEA:21248"/>
        <dbReference type="Rhea" id="RHEA-COMP:14527"/>
        <dbReference type="Rhea" id="RHEA-COMP:17342"/>
        <dbReference type="ChEBI" id="CHEBI:33019"/>
        <dbReference type="ChEBI" id="CHEBI:61557"/>
        <dbReference type="ChEBI" id="CHEBI:140395"/>
        <dbReference type="EC" id="2.7.7.6"/>
    </reaction>
    <physiologicalReaction direction="left-to-right" evidence="12">
        <dbReference type="Rhea" id="RHEA:21249"/>
    </physiologicalReaction>
</comment>
<evidence type="ECO:0000259" key="18">
    <source>
        <dbReference type="Pfam" id="PF04561"/>
    </source>
</evidence>
<dbReference type="Pfam" id="PF04565">
    <property type="entry name" value="RNA_pol_Rpb2_3"/>
    <property type="match status" value="1"/>
</dbReference>
<proteinExistence type="inferred from homology"/>
<gene>
    <name evidence="22" type="ORF">SPRG_04723</name>
</gene>
<feature type="domain" description="RNA polymerase Rpb2" evidence="20">
    <location>
        <begin position="463"/>
        <end position="526"/>
    </location>
</feature>
<evidence type="ECO:0000256" key="8">
    <source>
        <dbReference type="ARBA" id="ARBA00022833"/>
    </source>
</evidence>
<evidence type="ECO:0000256" key="5">
    <source>
        <dbReference type="ARBA" id="ARBA00022695"/>
    </source>
</evidence>
<dbReference type="PROSITE" id="PS01166">
    <property type="entry name" value="RNA_POL_BETA"/>
    <property type="match status" value="1"/>
</dbReference>
<evidence type="ECO:0000259" key="20">
    <source>
        <dbReference type="Pfam" id="PF04565"/>
    </source>
</evidence>
<keyword evidence="8" id="KW-0862">Zinc</keyword>